<evidence type="ECO:0000256" key="4">
    <source>
        <dbReference type="ARBA" id="ARBA00022833"/>
    </source>
</evidence>
<evidence type="ECO:0000256" key="3">
    <source>
        <dbReference type="ARBA" id="ARBA00022771"/>
    </source>
</evidence>
<dbReference type="PANTHER" id="PTHR31669:SF157">
    <property type="entry name" value="PROTEIN FAR1-RELATED SEQUENCE"/>
    <property type="match status" value="1"/>
</dbReference>
<dbReference type="EMBL" id="JANJYI010000001">
    <property type="protein sequence ID" value="KAK2663330.1"/>
    <property type="molecule type" value="Genomic_DNA"/>
</dbReference>
<feature type="region of interest" description="Disordered" evidence="7">
    <location>
        <begin position="714"/>
        <end position="747"/>
    </location>
</feature>
<keyword evidence="10" id="KW-1185">Reference proteome</keyword>
<evidence type="ECO:0000256" key="5">
    <source>
        <dbReference type="PROSITE-ProRule" id="PRU00325"/>
    </source>
</evidence>
<feature type="domain" description="SWIM-type" evidence="8">
    <location>
        <begin position="570"/>
        <end position="606"/>
    </location>
</feature>
<organism evidence="9 10">
    <name type="scientific">Dipteronia dyeriana</name>
    <dbReference type="NCBI Taxonomy" id="168575"/>
    <lineage>
        <taxon>Eukaryota</taxon>
        <taxon>Viridiplantae</taxon>
        <taxon>Streptophyta</taxon>
        <taxon>Embryophyta</taxon>
        <taxon>Tracheophyta</taxon>
        <taxon>Spermatophyta</taxon>
        <taxon>Magnoliopsida</taxon>
        <taxon>eudicotyledons</taxon>
        <taxon>Gunneridae</taxon>
        <taxon>Pentapetalae</taxon>
        <taxon>rosids</taxon>
        <taxon>malvids</taxon>
        <taxon>Sapindales</taxon>
        <taxon>Sapindaceae</taxon>
        <taxon>Hippocastanoideae</taxon>
        <taxon>Acereae</taxon>
        <taxon>Dipteronia</taxon>
    </lineage>
</organism>
<dbReference type="InterPro" id="IPR006564">
    <property type="entry name" value="Znf_PMZ"/>
</dbReference>
<protein>
    <recommendedName>
        <fullName evidence="6">Protein FAR1-RELATED SEQUENCE</fullName>
    </recommendedName>
</protein>
<sequence>MEVEPSSEAKDLVDSNVALEDESNECCVVVDDNAKEVVDHVNLDLSRHLVGGILEPESGMEFISEEDARNFYNAYAKQTGFSIRVNSYYRSKKDNLIISREFCCSKEGFRRSKRARSTDSEDDTKKRRARPITREGCKALMTVRRRDNGKWFVAKLEKNHNHELVTPAMRHFLRSHKQEYDLNNSSSNSFSSSGLLGLSTAPLNILTEDCNSYRKMGFSVKNSVSYIGRGRLSTFGIDARALLGFFRVMQTNDPAFYYAIQVDEDDRLSSVFWVETRSRIAYNCFSDVVAFDTTYQVNQYKMPLAPFTGVNHHKQSVLFGCALLADETESTFIWLFTSWLEAMSGQQPGLIITDYDSAITRAVQRVFPLTKHRYCKWHIMSKMPKEMGQVYSALPKAFQVEFDKFVNKSETPEEFESAWHRLLDKYNLRGNEWLQSLYIDRKLWASTYLRETFFAGMHATQKSSSVNSLFDGYVNARTTVQDFAEQYEKALDDRCEREARAEFETFYTKPVLKTPLPMEKQAAEIYTRNLFSLFQDEIFESLVLAVKHSEDNGGTGTYEVARFDEEHKVYFVALDVSEQTATCSCKMFEFEGILCRHVIAVFKATNIFMLQEHYVFKRWTKNAKDEEAVLSVETQGNSQTGKNSYYDVLYQEASKCAEEGMASDHSFKVALNALREARIKIVGAKKNAMNASKLETMASTSYQNENTVIASQVESSAAAVPPEDQQNAKRAESCTKNSISNMQGSSI</sequence>
<comment type="subcellular location">
    <subcellularLocation>
        <location evidence="6">Nucleus</location>
    </subcellularLocation>
</comment>
<dbReference type="Pfam" id="PF03101">
    <property type="entry name" value="FAR1"/>
    <property type="match status" value="1"/>
</dbReference>
<dbReference type="PANTHER" id="PTHR31669">
    <property type="entry name" value="PROTEIN FAR1-RELATED SEQUENCE 10-RELATED"/>
    <property type="match status" value="1"/>
</dbReference>
<evidence type="ECO:0000256" key="2">
    <source>
        <dbReference type="ARBA" id="ARBA00022723"/>
    </source>
</evidence>
<dbReference type="InterPro" id="IPR018289">
    <property type="entry name" value="MULE_transposase_dom"/>
</dbReference>
<comment type="caution">
    <text evidence="9">The sequence shown here is derived from an EMBL/GenBank/DDBJ whole genome shotgun (WGS) entry which is preliminary data.</text>
</comment>
<evidence type="ECO:0000256" key="1">
    <source>
        <dbReference type="ARBA" id="ARBA00005889"/>
    </source>
</evidence>
<dbReference type="Proteomes" id="UP001280121">
    <property type="component" value="Unassembled WGS sequence"/>
</dbReference>
<dbReference type="InterPro" id="IPR007527">
    <property type="entry name" value="Znf_SWIM"/>
</dbReference>
<comment type="similarity">
    <text evidence="1 6">Belongs to the FHY3/FAR1 family.</text>
</comment>
<name>A0AAD9XPS4_9ROSI</name>
<evidence type="ECO:0000256" key="6">
    <source>
        <dbReference type="RuleBase" id="RU367018"/>
    </source>
</evidence>
<accession>A0AAD9XPS4</accession>
<dbReference type="SMART" id="SM00575">
    <property type="entry name" value="ZnF_PMZ"/>
    <property type="match status" value="1"/>
</dbReference>
<comment type="function">
    <text evidence="6">Putative transcription activator involved in regulating light control of development.</text>
</comment>
<feature type="compositionally biased region" description="Polar residues" evidence="7">
    <location>
        <begin position="734"/>
        <end position="747"/>
    </location>
</feature>
<keyword evidence="6" id="KW-0539">Nucleus</keyword>
<dbReference type="AlphaFoldDB" id="A0AAD9XPS4"/>
<dbReference type="InterPro" id="IPR031052">
    <property type="entry name" value="FHY3/FAR1"/>
</dbReference>
<evidence type="ECO:0000256" key="7">
    <source>
        <dbReference type="SAM" id="MobiDB-lite"/>
    </source>
</evidence>
<evidence type="ECO:0000313" key="9">
    <source>
        <dbReference type="EMBL" id="KAK2663330.1"/>
    </source>
</evidence>
<keyword evidence="3 5" id="KW-0863">Zinc-finger</keyword>
<proteinExistence type="inferred from homology"/>
<evidence type="ECO:0000259" key="8">
    <source>
        <dbReference type="PROSITE" id="PS50966"/>
    </source>
</evidence>
<dbReference type="GO" id="GO:0008270">
    <property type="term" value="F:zinc ion binding"/>
    <property type="evidence" value="ECO:0007669"/>
    <property type="project" value="UniProtKB-UniRule"/>
</dbReference>
<gene>
    <name evidence="9" type="ORF">Ddye_001904</name>
</gene>
<keyword evidence="4 6" id="KW-0862">Zinc</keyword>
<dbReference type="Pfam" id="PF10551">
    <property type="entry name" value="MULE"/>
    <property type="match status" value="1"/>
</dbReference>
<evidence type="ECO:0000313" key="10">
    <source>
        <dbReference type="Proteomes" id="UP001280121"/>
    </source>
</evidence>
<dbReference type="GO" id="GO:0006355">
    <property type="term" value="P:regulation of DNA-templated transcription"/>
    <property type="evidence" value="ECO:0007669"/>
    <property type="project" value="UniProtKB-UniRule"/>
</dbReference>
<dbReference type="GO" id="GO:0005634">
    <property type="term" value="C:nucleus"/>
    <property type="evidence" value="ECO:0007669"/>
    <property type="project" value="UniProtKB-SubCell"/>
</dbReference>
<keyword evidence="2 6" id="KW-0479">Metal-binding</keyword>
<dbReference type="PROSITE" id="PS50966">
    <property type="entry name" value="ZF_SWIM"/>
    <property type="match status" value="1"/>
</dbReference>
<dbReference type="Pfam" id="PF04434">
    <property type="entry name" value="SWIM"/>
    <property type="match status" value="1"/>
</dbReference>
<dbReference type="InterPro" id="IPR004330">
    <property type="entry name" value="FAR1_DNA_bnd_dom"/>
</dbReference>
<reference evidence="9" key="1">
    <citation type="journal article" date="2023" name="Plant J.">
        <title>Genome sequences and population genomics provide insights into the demographic history, inbreeding, and mutation load of two 'living fossil' tree species of Dipteronia.</title>
        <authorList>
            <person name="Feng Y."/>
            <person name="Comes H.P."/>
            <person name="Chen J."/>
            <person name="Zhu S."/>
            <person name="Lu R."/>
            <person name="Zhang X."/>
            <person name="Li P."/>
            <person name="Qiu J."/>
            <person name="Olsen K.M."/>
            <person name="Qiu Y."/>
        </authorList>
    </citation>
    <scope>NUCLEOTIDE SEQUENCE</scope>
    <source>
        <strain evidence="9">KIB01</strain>
    </source>
</reference>